<proteinExistence type="predicted"/>
<dbReference type="OrthoDB" id="1301570at2759"/>
<accession>A0A6P5EV62</accession>
<dbReference type="Pfam" id="PF12776">
    <property type="entry name" value="Myb_DNA-bind_3"/>
    <property type="match status" value="1"/>
</dbReference>
<evidence type="ECO:0000313" key="3">
    <source>
        <dbReference type="Proteomes" id="UP000515123"/>
    </source>
</evidence>
<sequence>MASFPAPHLHRLLPNLNADLLLLPWRSKAPRLSPSPYPGCSATLASSRASIRASSTNGRAPTFDSEAATEQPRSGLEILGVADLQTGHDETALPSIASQDATSTKFRWSGNMSKFLIDFLVKQEIIGAGVEKPFDKSTLLAAAKAVSEKFRTSCDVAKVENRLKSFITKWTKVEKLKHLNGASWDPITKIISLRGDHYRDYVKVHPKDATLLNRPIKNYNELAILFTDDINTEEIGTKEETVGGHCERQPPTSTPGSSSAPSSRGRSSRFTRHEEANVVDVKNLVVKIGELIDAIKDLKPRDFGEELWNAISACDYNERMSVVAFEYFLKNEIEGKVFLVRHPEMRREWLAKFFSSLL</sequence>
<reference evidence="4" key="2">
    <citation type="submission" date="2025-08" db="UniProtKB">
        <authorList>
            <consortium name="RefSeq"/>
        </authorList>
    </citation>
    <scope>IDENTIFICATION</scope>
    <source>
        <tissue evidence="4">Leaf</tissue>
    </source>
</reference>
<evidence type="ECO:0000256" key="1">
    <source>
        <dbReference type="SAM" id="MobiDB-lite"/>
    </source>
</evidence>
<evidence type="ECO:0000259" key="2">
    <source>
        <dbReference type="Pfam" id="PF12776"/>
    </source>
</evidence>
<dbReference type="AlphaFoldDB" id="A0A6P5EV62"/>
<feature type="compositionally biased region" description="Low complexity" evidence="1">
    <location>
        <begin position="250"/>
        <end position="265"/>
    </location>
</feature>
<feature type="compositionally biased region" description="Basic and acidic residues" evidence="1">
    <location>
        <begin position="239"/>
        <end position="248"/>
    </location>
</feature>
<protein>
    <submittedName>
        <fullName evidence="4">Uncharacterized protein LOC109709766 isoform X1</fullName>
    </submittedName>
</protein>
<keyword evidence="3" id="KW-1185">Reference proteome</keyword>
<dbReference type="GeneID" id="109709766"/>
<dbReference type="Proteomes" id="UP000515123">
    <property type="component" value="Linkage group 5"/>
</dbReference>
<dbReference type="InterPro" id="IPR024752">
    <property type="entry name" value="Myb/SANT-like_dom"/>
</dbReference>
<dbReference type="PANTHER" id="PTHR46929:SF33">
    <property type="entry name" value="L10-INTERACTING MYB DOMAIN-CONTAINING PROTEIN-LIKE ISOFORM X1"/>
    <property type="match status" value="1"/>
</dbReference>
<feature type="region of interest" description="Disordered" evidence="1">
    <location>
        <begin position="239"/>
        <end position="271"/>
    </location>
</feature>
<name>A0A6P5EV62_ANACO</name>
<dbReference type="PANTHER" id="PTHR46929">
    <property type="entry name" value="EXPRESSED PROTEIN"/>
    <property type="match status" value="1"/>
</dbReference>
<evidence type="ECO:0000313" key="4">
    <source>
        <dbReference type="RefSeq" id="XP_020087671.1"/>
    </source>
</evidence>
<dbReference type="RefSeq" id="XP_020087671.1">
    <property type="nucleotide sequence ID" value="XM_020232082.1"/>
</dbReference>
<feature type="domain" description="Myb/SANT-like" evidence="2">
    <location>
        <begin position="107"/>
        <end position="192"/>
    </location>
</feature>
<organism evidence="3 4">
    <name type="scientific">Ananas comosus</name>
    <name type="common">Pineapple</name>
    <name type="synonym">Ananas ananas</name>
    <dbReference type="NCBI Taxonomy" id="4615"/>
    <lineage>
        <taxon>Eukaryota</taxon>
        <taxon>Viridiplantae</taxon>
        <taxon>Streptophyta</taxon>
        <taxon>Embryophyta</taxon>
        <taxon>Tracheophyta</taxon>
        <taxon>Spermatophyta</taxon>
        <taxon>Magnoliopsida</taxon>
        <taxon>Liliopsida</taxon>
        <taxon>Poales</taxon>
        <taxon>Bromeliaceae</taxon>
        <taxon>Bromelioideae</taxon>
        <taxon>Ananas</taxon>
    </lineage>
</organism>
<reference evidence="3" key="1">
    <citation type="journal article" date="2015" name="Nat. Genet.">
        <title>The pineapple genome and the evolution of CAM photosynthesis.</title>
        <authorList>
            <person name="Ming R."/>
            <person name="VanBuren R."/>
            <person name="Wai C.M."/>
            <person name="Tang H."/>
            <person name="Schatz M.C."/>
            <person name="Bowers J.E."/>
            <person name="Lyons E."/>
            <person name="Wang M.L."/>
            <person name="Chen J."/>
            <person name="Biggers E."/>
            <person name="Zhang J."/>
            <person name="Huang L."/>
            <person name="Zhang L."/>
            <person name="Miao W."/>
            <person name="Zhang J."/>
            <person name="Ye Z."/>
            <person name="Miao C."/>
            <person name="Lin Z."/>
            <person name="Wang H."/>
            <person name="Zhou H."/>
            <person name="Yim W.C."/>
            <person name="Priest H.D."/>
            <person name="Zheng C."/>
            <person name="Woodhouse M."/>
            <person name="Edger P.P."/>
            <person name="Guyot R."/>
            <person name="Guo H.B."/>
            <person name="Guo H."/>
            <person name="Zheng G."/>
            <person name="Singh R."/>
            <person name="Sharma A."/>
            <person name="Min X."/>
            <person name="Zheng Y."/>
            <person name="Lee H."/>
            <person name="Gurtowski J."/>
            <person name="Sedlazeck F.J."/>
            <person name="Harkess A."/>
            <person name="McKain M.R."/>
            <person name="Liao Z."/>
            <person name="Fang J."/>
            <person name="Liu J."/>
            <person name="Zhang X."/>
            <person name="Zhang Q."/>
            <person name="Hu W."/>
            <person name="Qin Y."/>
            <person name="Wang K."/>
            <person name="Chen L.Y."/>
            <person name="Shirley N."/>
            <person name="Lin Y.R."/>
            <person name="Liu L.Y."/>
            <person name="Hernandez A.G."/>
            <person name="Wright C.L."/>
            <person name="Bulone V."/>
            <person name="Tuskan G.A."/>
            <person name="Heath K."/>
            <person name="Zee F."/>
            <person name="Moore P.H."/>
            <person name="Sunkar R."/>
            <person name="Leebens-Mack J.H."/>
            <person name="Mockler T."/>
            <person name="Bennetzen J.L."/>
            <person name="Freeling M."/>
            <person name="Sankoff D."/>
            <person name="Paterson A.H."/>
            <person name="Zhu X."/>
            <person name="Yang X."/>
            <person name="Smith J.A."/>
            <person name="Cushman J.C."/>
            <person name="Paull R.E."/>
            <person name="Yu Q."/>
        </authorList>
    </citation>
    <scope>NUCLEOTIDE SEQUENCE [LARGE SCALE GENOMIC DNA]</scope>
    <source>
        <strain evidence="3">cv. F153</strain>
    </source>
</reference>
<gene>
    <name evidence="4" type="primary">LOC109709766</name>
</gene>